<dbReference type="InterPro" id="IPR048433">
    <property type="entry name" value="YNCE-like_beta-prop"/>
</dbReference>
<dbReference type="GO" id="GO:0017057">
    <property type="term" value="F:6-phosphogluconolactonase activity"/>
    <property type="evidence" value="ECO:0007669"/>
    <property type="project" value="UniProtKB-EC"/>
</dbReference>
<dbReference type="InterPro" id="IPR015943">
    <property type="entry name" value="WD40/YVTN_repeat-like_dom_sf"/>
</dbReference>
<dbReference type="EC" id="3.1.1.31" evidence="3"/>
<keyword evidence="3" id="KW-0378">Hydrolase</keyword>
<evidence type="ECO:0000313" key="4">
    <source>
        <dbReference type="Proteomes" id="UP000190080"/>
    </source>
</evidence>
<dbReference type="PANTHER" id="PTHR47197:SF3">
    <property type="entry name" value="DIHYDRO-HEME D1 DEHYDROGENASE"/>
    <property type="match status" value="1"/>
</dbReference>
<comment type="caution">
    <text evidence="3">The sequence shown here is derived from an EMBL/GenBank/DDBJ whole genome shotgun (WGS) entry which is preliminary data.</text>
</comment>
<dbReference type="OrthoDB" id="1706639at2"/>
<evidence type="ECO:0000259" key="2">
    <source>
        <dbReference type="Pfam" id="PF21783"/>
    </source>
</evidence>
<organism evidence="3 4">
    <name type="scientific">Clostridium oryzae</name>
    <dbReference type="NCBI Taxonomy" id="1450648"/>
    <lineage>
        <taxon>Bacteria</taxon>
        <taxon>Bacillati</taxon>
        <taxon>Bacillota</taxon>
        <taxon>Clostridia</taxon>
        <taxon>Eubacteriales</taxon>
        <taxon>Clostridiaceae</taxon>
        <taxon>Clostridium</taxon>
    </lineage>
</organism>
<dbReference type="PANTHER" id="PTHR47197">
    <property type="entry name" value="PROTEIN NIRF"/>
    <property type="match status" value="1"/>
</dbReference>
<evidence type="ECO:0000256" key="1">
    <source>
        <dbReference type="ARBA" id="ARBA00022729"/>
    </source>
</evidence>
<reference evidence="3 4" key="1">
    <citation type="submission" date="2017-03" db="EMBL/GenBank/DDBJ databases">
        <title>Genome sequence of Clostridium oryzae DSM 28571.</title>
        <authorList>
            <person name="Poehlein A."/>
            <person name="Daniel R."/>
        </authorList>
    </citation>
    <scope>NUCLEOTIDE SEQUENCE [LARGE SCALE GENOMIC DNA]</scope>
    <source>
        <strain evidence="3 4">DSM 28571</strain>
    </source>
</reference>
<dbReference type="EMBL" id="MZGV01000055">
    <property type="protein sequence ID" value="OPJ58505.1"/>
    <property type="molecule type" value="Genomic_DNA"/>
</dbReference>
<feature type="domain" description="YNCE-like beta-propeller" evidence="2">
    <location>
        <begin position="135"/>
        <end position="289"/>
    </location>
</feature>
<name>A0A1V4IFR7_9CLOT</name>
<protein>
    <submittedName>
        <fullName evidence="3">6-phosphogluconolactonase</fullName>
        <ecNumber evidence="3">3.1.1.31</ecNumber>
    </submittedName>
</protein>
<gene>
    <name evidence="3" type="primary">pgl_1</name>
    <name evidence="3" type="ORF">CLORY_35720</name>
</gene>
<dbReference type="STRING" id="1450648.CLORY_35720"/>
<evidence type="ECO:0000313" key="3">
    <source>
        <dbReference type="EMBL" id="OPJ58505.1"/>
    </source>
</evidence>
<dbReference type="InterPro" id="IPR051200">
    <property type="entry name" value="Host-pathogen_enzymatic-act"/>
</dbReference>
<dbReference type="Pfam" id="PF21783">
    <property type="entry name" value="YNCE"/>
    <property type="match status" value="1"/>
</dbReference>
<dbReference type="Gene3D" id="2.130.10.10">
    <property type="entry name" value="YVTN repeat-like/Quinoprotein amine dehydrogenase"/>
    <property type="match status" value="1"/>
</dbReference>
<proteinExistence type="predicted"/>
<dbReference type="InterPro" id="IPR011048">
    <property type="entry name" value="Haem_d1_sf"/>
</dbReference>
<dbReference type="AlphaFoldDB" id="A0A1V4IFR7"/>
<sequence>MDYMFVCNTGSDSISRVNLNSFKEDRRIKLNNISGKVGPHGLCSWKSNIIVANSYSSSIVIIDIMFRDKLEEYYIGGHCNDVAVIGNTAFIVCGECNNVIVFDLESKKVEEEIPCGDFPHSIEVDKDNKFIVIANMNEDSITLVETDKRQVITNIKVGNYPTKAIFTSDSKYIMVCESYLGSDQEGSINVIDLDTLRSLKVIKSGSGPVDIFQDKDMCYVSNFNDESVSCLYIDELEVVKKIKLEGMPRGICKKGRYLYVSDSYKNKLICYDIYNETKKIITVGNEPTDIILI</sequence>
<dbReference type="Proteomes" id="UP000190080">
    <property type="component" value="Unassembled WGS sequence"/>
</dbReference>
<accession>A0A1V4IFR7</accession>
<keyword evidence="4" id="KW-1185">Reference proteome</keyword>
<keyword evidence="1" id="KW-0732">Signal</keyword>
<dbReference type="SUPFAM" id="SSF51004">
    <property type="entry name" value="C-terminal (heme d1) domain of cytochrome cd1-nitrite reductase"/>
    <property type="match status" value="1"/>
</dbReference>